<dbReference type="GO" id="GO:0030198">
    <property type="term" value="P:extracellular matrix organization"/>
    <property type="evidence" value="ECO:0007669"/>
    <property type="project" value="TreeGrafter"/>
</dbReference>
<dbReference type="Gene3D" id="2.20.100.10">
    <property type="entry name" value="Thrombospondin type-1 (TSP1) repeat"/>
    <property type="match status" value="2"/>
</dbReference>
<comment type="subcellular location">
    <subcellularLocation>
        <location evidence="1">Secreted</location>
    </subcellularLocation>
</comment>
<evidence type="ECO:0000256" key="5">
    <source>
        <dbReference type="SAM" id="MobiDB-lite"/>
    </source>
</evidence>
<dbReference type="GO" id="GO:0004222">
    <property type="term" value="F:metalloendopeptidase activity"/>
    <property type="evidence" value="ECO:0007669"/>
    <property type="project" value="TreeGrafter"/>
</dbReference>
<dbReference type="OrthoDB" id="5950222at2759"/>
<protein>
    <submittedName>
        <fullName evidence="7">Thrombospondin type-1 domain-containing protein 4</fullName>
    </submittedName>
</protein>
<dbReference type="Pfam" id="PF19030">
    <property type="entry name" value="TSP1_ADAMTS"/>
    <property type="match status" value="2"/>
</dbReference>
<dbReference type="PANTHER" id="PTHR13723:SF281">
    <property type="entry name" value="PAPILIN"/>
    <property type="match status" value="1"/>
</dbReference>
<dbReference type="PROSITE" id="PS50900">
    <property type="entry name" value="PLAC"/>
    <property type="match status" value="1"/>
</dbReference>
<dbReference type="InterPro" id="IPR050439">
    <property type="entry name" value="ADAMTS_ADAMTS-like"/>
</dbReference>
<dbReference type="AlphaFoldDB" id="A0A6A4X8R6"/>
<dbReference type="Pfam" id="PF08686">
    <property type="entry name" value="PLAC"/>
    <property type="match status" value="1"/>
</dbReference>
<accession>A0A6A4X8R6</accession>
<dbReference type="InterPro" id="IPR010909">
    <property type="entry name" value="PLAC"/>
</dbReference>
<keyword evidence="2" id="KW-0964">Secreted</keyword>
<feature type="compositionally biased region" description="Acidic residues" evidence="5">
    <location>
        <begin position="8"/>
        <end position="27"/>
    </location>
</feature>
<reference evidence="7 8" key="1">
    <citation type="submission" date="2019-07" db="EMBL/GenBank/DDBJ databases">
        <title>Draft genome assembly of a fouling barnacle, Amphibalanus amphitrite (Darwin, 1854): The first reference genome for Thecostraca.</title>
        <authorList>
            <person name="Kim W."/>
        </authorList>
    </citation>
    <scope>NUCLEOTIDE SEQUENCE [LARGE SCALE GENOMIC DNA]</scope>
    <source>
        <strain evidence="7">SNU_AA5</strain>
        <tissue evidence="7">Soma without cirri and trophi</tissue>
    </source>
</reference>
<dbReference type="GO" id="GO:0006508">
    <property type="term" value="P:proteolysis"/>
    <property type="evidence" value="ECO:0007669"/>
    <property type="project" value="TreeGrafter"/>
</dbReference>
<gene>
    <name evidence="7" type="primary">Thsd4_0</name>
    <name evidence="7" type="ORF">FJT64_017707</name>
</gene>
<dbReference type="SMART" id="SM00209">
    <property type="entry name" value="TSP1"/>
    <property type="match status" value="3"/>
</dbReference>
<comment type="caution">
    <text evidence="7">The sequence shown here is derived from an EMBL/GenBank/DDBJ whole genome shotgun (WGS) entry which is preliminary data.</text>
</comment>
<dbReference type="GO" id="GO:0031012">
    <property type="term" value="C:extracellular matrix"/>
    <property type="evidence" value="ECO:0007669"/>
    <property type="project" value="TreeGrafter"/>
</dbReference>
<dbReference type="Pfam" id="PF00090">
    <property type="entry name" value="TSP_1"/>
    <property type="match status" value="1"/>
</dbReference>
<feature type="compositionally biased region" description="Low complexity" evidence="5">
    <location>
        <begin position="295"/>
        <end position="310"/>
    </location>
</feature>
<proteinExistence type="predicted"/>
<dbReference type="PROSITE" id="PS50092">
    <property type="entry name" value="TSP1"/>
    <property type="match status" value="3"/>
</dbReference>
<evidence type="ECO:0000256" key="2">
    <source>
        <dbReference type="ARBA" id="ARBA00022525"/>
    </source>
</evidence>
<dbReference type="SUPFAM" id="SSF82895">
    <property type="entry name" value="TSP-1 type 1 repeat"/>
    <property type="match status" value="3"/>
</dbReference>
<feature type="region of interest" description="Disordered" evidence="5">
    <location>
        <begin position="203"/>
        <end position="343"/>
    </location>
</feature>
<evidence type="ECO:0000259" key="6">
    <source>
        <dbReference type="PROSITE" id="PS50900"/>
    </source>
</evidence>
<dbReference type="FunFam" id="2.20.100.10:FF:000005">
    <property type="entry name" value="ADAM metallopeptidase with thrombospondin type 1 motif 9"/>
    <property type="match status" value="1"/>
</dbReference>
<organism evidence="7 8">
    <name type="scientific">Amphibalanus amphitrite</name>
    <name type="common">Striped barnacle</name>
    <name type="synonym">Balanus amphitrite</name>
    <dbReference type="NCBI Taxonomy" id="1232801"/>
    <lineage>
        <taxon>Eukaryota</taxon>
        <taxon>Metazoa</taxon>
        <taxon>Ecdysozoa</taxon>
        <taxon>Arthropoda</taxon>
        <taxon>Crustacea</taxon>
        <taxon>Multicrustacea</taxon>
        <taxon>Cirripedia</taxon>
        <taxon>Thoracica</taxon>
        <taxon>Thoracicalcarea</taxon>
        <taxon>Balanomorpha</taxon>
        <taxon>Balanoidea</taxon>
        <taxon>Balanidae</taxon>
        <taxon>Amphibalaninae</taxon>
        <taxon>Amphibalanus</taxon>
    </lineage>
</organism>
<keyword evidence="4" id="KW-0677">Repeat</keyword>
<dbReference type="GO" id="GO:0005576">
    <property type="term" value="C:extracellular region"/>
    <property type="evidence" value="ECO:0007669"/>
    <property type="project" value="UniProtKB-SubCell"/>
</dbReference>
<feature type="domain" description="PLAC" evidence="6">
    <location>
        <begin position="345"/>
        <end position="381"/>
    </location>
</feature>
<keyword evidence="3" id="KW-0732">Signal</keyword>
<feature type="compositionally biased region" description="Low complexity" evidence="5">
    <location>
        <begin position="209"/>
        <end position="234"/>
    </location>
</feature>
<name>A0A6A4X8R6_AMPAM</name>
<evidence type="ECO:0000313" key="8">
    <source>
        <dbReference type="Proteomes" id="UP000440578"/>
    </source>
</evidence>
<keyword evidence="8" id="KW-1185">Reference proteome</keyword>
<evidence type="ECO:0000313" key="7">
    <source>
        <dbReference type="EMBL" id="KAF0311468.1"/>
    </source>
</evidence>
<sequence>MCRSGSTEDTDTGTDSDDSESESESESLSDSWMVSEWSEQCSVDCGQGVQWRQVVCSGSCENQRRPEDTRPCKTDRGCAGVWFTGPWSRCSHACGAGAQTRPVTCVRLDAGRAAVVPESACSAPRPADRQPCSGGACAARWHGSDWGVCSASCGAGRQSRAVACLTAAGAAAQSCPADGRPQDSRACRLADCPRRALFDWASPNGTSTAAQPADSGSPAPPGASGAHSSLAAPPLDGSDRAGGSLEPFRASPTETYDAVVNTIVNDPPSERDNSLEPTREPWVGAAPPLTPAPAPATEAAASAAPAAVERPAQHRAGHRGRPRKHHKHRQRPAGDQQHSDQSNSLAADCVDRFNNCRLVQQARLCRYKYYKTHCCETCSRV</sequence>
<dbReference type="Proteomes" id="UP000440578">
    <property type="component" value="Unassembled WGS sequence"/>
</dbReference>
<dbReference type="EMBL" id="VIIS01000238">
    <property type="protein sequence ID" value="KAF0311468.1"/>
    <property type="molecule type" value="Genomic_DNA"/>
</dbReference>
<feature type="region of interest" description="Disordered" evidence="5">
    <location>
        <begin position="1"/>
        <end position="33"/>
    </location>
</feature>
<dbReference type="PANTHER" id="PTHR13723">
    <property type="entry name" value="ADAMTS A DISINTEGRIN AND METALLOPROTEASE WITH THROMBOSPONDIN MOTIFS PROTEASE"/>
    <property type="match status" value="1"/>
</dbReference>
<evidence type="ECO:0000256" key="4">
    <source>
        <dbReference type="ARBA" id="ARBA00022737"/>
    </source>
</evidence>
<feature type="compositionally biased region" description="Basic residues" evidence="5">
    <location>
        <begin position="313"/>
        <end position="331"/>
    </location>
</feature>
<evidence type="ECO:0000256" key="1">
    <source>
        <dbReference type="ARBA" id="ARBA00004613"/>
    </source>
</evidence>
<dbReference type="InterPro" id="IPR036383">
    <property type="entry name" value="TSP1_rpt_sf"/>
</dbReference>
<evidence type="ECO:0000256" key="3">
    <source>
        <dbReference type="ARBA" id="ARBA00022729"/>
    </source>
</evidence>
<feature type="compositionally biased region" description="Basic and acidic residues" evidence="5">
    <location>
        <begin position="268"/>
        <end position="279"/>
    </location>
</feature>
<dbReference type="InterPro" id="IPR000884">
    <property type="entry name" value="TSP1_rpt"/>
</dbReference>